<name>B9SUI5_RICCO</name>
<evidence type="ECO:0000256" key="2">
    <source>
        <dbReference type="ARBA" id="ARBA00005581"/>
    </source>
</evidence>
<evidence type="ECO:0000313" key="7">
    <source>
        <dbReference type="EMBL" id="EEF32741.1"/>
    </source>
</evidence>
<dbReference type="Pfam" id="PF05938">
    <property type="entry name" value="Self-incomp_S1"/>
    <property type="match status" value="1"/>
</dbReference>
<evidence type="ECO:0000256" key="5">
    <source>
        <dbReference type="ARBA" id="ARBA00022729"/>
    </source>
</evidence>
<evidence type="ECO:0000256" key="6">
    <source>
        <dbReference type="RuleBase" id="RU367044"/>
    </source>
</evidence>
<dbReference type="AlphaFoldDB" id="B9SUI5"/>
<dbReference type="InterPro" id="IPR010264">
    <property type="entry name" value="Self-incomp_S1"/>
</dbReference>
<protein>
    <recommendedName>
        <fullName evidence="6">S-protein homolog</fullName>
    </recommendedName>
</protein>
<dbReference type="InParanoid" id="B9SUI5"/>
<dbReference type="EMBL" id="EQ974147">
    <property type="protein sequence ID" value="EEF32741.1"/>
    <property type="molecule type" value="Genomic_DNA"/>
</dbReference>
<feature type="chain" id="PRO_5025080075" description="S-protein homolog" evidence="6">
    <location>
        <begin position="26"/>
        <end position="189"/>
    </location>
</feature>
<dbReference type="GO" id="GO:0060320">
    <property type="term" value="P:rejection of self pollen"/>
    <property type="evidence" value="ECO:0007669"/>
    <property type="project" value="UniProtKB-KW"/>
</dbReference>
<dbReference type="eggNOG" id="ENOG502SQIK">
    <property type="taxonomic scope" value="Eukaryota"/>
</dbReference>
<comment type="subcellular location">
    <subcellularLocation>
        <location evidence="1 6">Secreted</location>
    </subcellularLocation>
</comment>
<proteinExistence type="inferred from homology"/>
<keyword evidence="4 6" id="KW-0964">Secreted</keyword>
<accession>B9SUI5</accession>
<feature type="signal peptide" evidence="6">
    <location>
        <begin position="1"/>
        <end position="25"/>
    </location>
</feature>
<evidence type="ECO:0000256" key="4">
    <source>
        <dbReference type="ARBA" id="ARBA00022525"/>
    </source>
</evidence>
<evidence type="ECO:0000313" key="8">
    <source>
        <dbReference type="Proteomes" id="UP000008311"/>
    </source>
</evidence>
<reference evidence="8" key="1">
    <citation type="journal article" date="2010" name="Nat. Biotechnol.">
        <title>Draft genome sequence of the oilseed species Ricinus communis.</title>
        <authorList>
            <person name="Chan A.P."/>
            <person name="Crabtree J."/>
            <person name="Zhao Q."/>
            <person name="Lorenzi H."/>
            <person name="Orvis J."/>
            <person name="Puiu D."/>
            <person name="Melake-Berhan A."/>
            <person name="Jones K.M."/>
            <person name="Redman J."/>
            <person name="Chen G."/>
            <person name="Cahoon E.B."/>
            <person name="Gedil M."/>
            <person name="Stanke M."/>
            <person name="Haas B.J."/>
            <person name="Wortman J.R."/>
            <person name="Fraser-Liggett C.M."/>
            <person name="Ravel J."/>
            <person name="Rabinowicz P.D."/>
        </authorList>
    </citation>
    <scope>NUCLEOTIDE SEQUENCE [LARGE SCALE GENOMIC DNA]</scope>
    <source>
        <strain evidence="8">cv. Hale</strain>
    </source>
</reference>
<dbReference type="GO" id="GO:0005576">
    <property type="term" value="C:extracellular region"/>
    <property type="evidence" value="ECO:0007669"/>
    <property type="project" value="UniProtKB-SubCell"/>
</dbReference>
<organism evidence="7 8">
    <name type="scientific">Ricinus communis</name>
    <name type="common">Castor bean</name>
    <dbReference type="NCBI Taxonomy" id="3988"/>
    <lineage>
        <taxon>Eukaryota</taxon>
        <taxon>Viridiplantae</taxon>
        <taxon>Streptophyta</taxon>
        <taxon>Embryophyta</taxon>
        <taxon>Tracheophyta</taxon>
        <taxon>Spermatophyta</taxon>
        <taxon>Magnoliopsida</taxon>
        <taxon>eudicotyledons</taxon>
        <taxon>Gunneridae</taxon>
        <taxon>Pentapetalae</taxon>
        <taxon>rosids</taxon>
        <taxon>fabids</taxon>
        <taxon>Malpighiales</taxon>
        <taxon>Euphorbiaceae</taxon>
        <taxon>Acalyphoideae</taxon>
        <taxon>Acalypheae</taxon>
        <taxon>Ricinus</taxon>
    </lineage>
</organism>
<evidence type="ECO:0000256" key="1">
    <source>
        <dbReference type="ARBA" id="ARBA00004613"/>
    </source>
</evidence>
<dbReference type="PANTHER" id="PTHR31232:SF164">
    <property type="entry name" value="S-PROTEIN HOMOLOG"/>
    <property type="match status" value="1"/>
</dbReference>
<dbReference type="Proteomes" id="UP000008311">
    <property type="component" value="Unassembled WGS sequence"/>
</dbReference>
<comment type="similarity">
    <text evidence="2 6">Belongs to the plant self-incompatibility (S1) protein family.</text>
</comment>
<sequence length="189" mass="22341">MKGGTMRQYTMFILVLVIVAGRSEAFEIFPKYHVHVVNGLKKHLLQTHCVSVNDDLGVHDLAPRQEQVWAFRINISFNTRFECTLSWKGGKKRFDAFYPWFDGVNFMREHCVNYNCYWRAQEDGIYLVSSQNRRYTLKYPIRDPKFHIDMDAYKRQGPLYLSTNFAMIYALEFSSFMKGKARNRNADHT</sequence>
<keyword evidence="5 6" id="KW-0732">Signal</keyword>
<keyword evidence="8" id="KW-1185">Reference proteome</keyword>
<gene>
    <name evidence="7" type="ORF">RCOM_0573340</name>
</gene>
<evidence type="ECO:0000256" key="3">
    <source>
        <dbReference type="ARBA" id="ARBA00022471"/>
    </source>
</evidence>
<keyword evidence="3 6" id="KW-0713">Self-incompatibility</keyword>
<dbReference type="PANTHER" id="PTHR31232">
    <property type="match status" value="1"/>
</dbReference>